<accession>A0A9P4VR54</accession>
<reference evidence="1" key="1">
    <citation type="journal article" date="2020" name="Stud. Mycol.">
        <title>101 Dothideomycetes genomes: a test case for predicting lifestyles and emergence of pathogens.</title>
        <authorList>
            <person name="Haridas S."/>
            <person name="Albert R."/>
            <person name="Binder M."/>
            <person name="Bloem J."/>
            <person name="Labutti K."/>
            <person name="Salamov A."/>
            <person name="Andreopoulos B."/>
            <person name="Baker S."/>
            <person name="Barry K."/>
            <person name="Bills G."/>
            <person name="Bluhm B."/>
            <person name="Cannon C."/>
            <person name="Castanera R."/>
            <person name="Culley D."/>
            <person name="Daum C."/>
            <person name="Ezra D."/>
            <person name="Gonzalez J."/>
            <person name="Henrissat B."/>
            <person name="Kuo A."/>
            <person name="Liang C."/>
            <person name="Lipzen A."/>
            <person name="Lutzoni F."/>
            <person name="Magnuson J."/>
            <person name="Mondo S."/>
            <person name="Nolan M."/>
            <person name="Ohm R."/>
            <person name="Pangilinan J."/>
            <person name="Park H.-J."/>
            <person name="Ramirez L."/>
            <person name="Alfaro M."/>
            <person name="Sun H."/>
            <person name="Tritt A."/>
            <person name="Yoshinaga Y."/>
            <person name="Zwiers L.-H."/>
            <person name="Turgeon B."/>
            <person name="Goodwin S."/>
            <person name="Spatafora J."/>
            <person name="Crous P."/>
            <person name="Grigoriev I."/>
        </authorList>
    </citation>
    <scope>NUCLEOTIDE SEQUENCE</scope>
    <source>
        <strain evidence="1">CBS 101060</strain>
    </source>
</reference>
<evidence type="ECO:0000313" key="2">
    <source>
        <dbReference type="Proteomes" id="UP000799429"/>
    </source>
</evidence>
<dbReference type="AlphaFoldDB" id="A0A9P4VR54"/>
<name>A0A9P4VR54_9PEZI</name>
<dbReference type="Proteomes" id="UP000799429">
    <property type="component" value="Unassembled WGS sequence"/>
</dbReference>
<organism evidence="1 2">
    <name type="scientific">Patellaria atrata CBS 101060</name>
    <dbReference type="NCBI Taxonomy" id="1346257"/>
    <lineage>
        <taxon>Eukaryota</taxon>
        <taxon>Fungi</taxon>
        <taxon>Dikarya</taxon>
        <taxon>Ascomycota</taxon>
        <taxon>Pezizomycotina</taxon>
        <taxon>Dothideomycetes</taxon>
        <taxon>Dothideomycetes incertae sedis</taxon>
        <taxon>Patellariales</taxon>
        <taxon>Patellariaceae</taxon>
        <taxon>Patellaria</taxon>
    </lineage>
</organism>
<comment type="caution">
    <text evidence="1">The sequence shown here is derived from an EMBL/GenBank/DDBJ whole genome shotgun (WGS) entry which is preliminary data.</text>
</comment>
<sequence length="94" mass="10556">MYSFGGYLRRNGTSRDIEMWELRAKVDSNPCVLVYPSLNPDRETYTIATGDDGSQMLAYIHPGPRETVPYDMHGDLLGGAIFIADPEDVQRTET</sequence>
<protein>
    <submittedName>
        <fullName evidence="1">Uncharacterized protein</fullName>
    </submittedName>
</protein>
<evidence type="ECO:0000313" key="1">
    <source>
        <dbReference type="EMBL" id="KAF2840583.1"/>
    </source>
</evidence>
<dbReference type="EMBL" id="MU006092">
    <property type="protein sequence ID" value="KAF2840583.1"/>
    <property type="molecule type" value="Genomic_DNA"/>
</dbReference>
<proteinExistence type="predicted"/>
<gene>
    <name evidence="1" type="ORF">M501DRAFT_1001562</name>
</gene>
<keyword evidence="2" id="KW-1185">Reference proteome</keyword>